<evidence type="ECO:0000313" key="2">
    <source>
        <dbReference type="Proteomes" id="UP000000603"/>
    </source>
</evidence>
<gene>
    <name evidence="1" type="ordered locus">PPA1458</name>
</gene>
<dbReference type="Proteomes" id="UP000000603">
    <property type="component" value="Chromosome"/>
</dbReference>
<name>Q6A7Q9_CUTAK</name>
<accession>Q6A7Q9</accession>
<dbReference type="AlphaFoldDB" id="Q6A7Q9"/>
<proteinExistence type="predicted"/>
<dbReference type="EMBL" id="AE017283">
    <property type="protein sequence ID" value="AAT83206.1"/>
    <property type="molecule type" value="Genomic_DNA"/>
</dbReference>
<dbReference type="HOGENOM" id="CLU_2754632_0_0_11"/>
<protein>
    <submittedName>
        <fullName evidence="1">Uncharacterized protein</fullName>
    </submittedName>
</protein>
<sequence>MDNDTSASPLDGAHDLVCHPVGNDLAWANLEGSSGHDISRHRELVTDMELARLIRKGAEAFYLSLQIALK</sequence>
<dbReference type="EnsemblBacteria" id="AAT83206">
    <property type="protein sequence ID" value="AAT83206"/>
    <property type="gene ID" value="PPA1458"/>
</dbReference>
<evidence type="ECO:0000313" key="1">
    <source>
        <dbReference type="EMBL" id="AAT83206.1"/>
    </source>
</evidence>
<dbReference type="KEGG" id="pac:PPA1458"/>
<organism evidence="1 2">
    <name type="scientific">Cutibacterium acnes (strain DSM 16379 / KPA171202)</name>
    <name type="common">Propionibacterium acnes</name>
    <dbReference type="NCBI Taxonomy" id="267747"/>
    <lineage>
        <taxon>Bacteria</taxon>
        <taxon>Bacillati</taxon>
        <taxon>Actinomycetota</taxon>
        <taxon>Actinomycetes</taxon>
        <taxon>Propionibacteriales</taxon>
        <taxon>Propionibacteriaceae</taxon>
        <taxon>Cutibacterium</taxon>
    </lineage>
</organism>
<reference evidence="1 2" key="1">
    <citation type="journal article" date="2004" name="Science">
        <title>The complete genome sequence of Propionibacterium acnes, a commensal of human skin.</title>
        <authorList>
            <person name="Bruggemann H."/>
            <person name="Henne A."/>
            <person name="Hoster F."/>
            <person name="Liesegang H."/>
            <person name="Wiezer A."/>
            <person name="Strittmatter A."/>
            <person name="Hujer S."/>
            <person name="Durre P."/>
            <person name="Gottschalk G."/>
        </authorList>
    </citation>
    <scope>NUCLEOTIDE SEQUENCE [LARGE SCALE GENOMIC DNA]</scope>
    <source>
        <strain evidence="2">DSM 16379 / KPA171202</strain>
    </source>
</reference>